<organism evidence="1 2">
    <name type="scientific">Bacteroides stercorirosoris</name>
    <dbReference type="NCBI Taxonomy" id="871324"/>
    <lineage>
        <taxon>Bacteria</taxon>
        <taxon>Pseudomonadati</taxon>
        <taxon>Bacteroidota</taxon>
        <taxon>Bacteroidia</taxon>
        <taxon>Bacteroidales</taxon>
        <taxon>Bacteroidaceae</taxon>
        <taxon>Bacteroides</taxon>
    </lineage>
</organism>
<evidence type="ECO:0000313" key="2">
    <source>
        <dbReference type="Proteomes" id="UP000184192"/>
    </source>
</evidence>
<dbReference type="AlphaFoldDB" id="A0A1M6DEF3"/>
<protein>
    <submittedName>
        <fullName evidence="1">Uncharacterized protein</fullName>
    </submittedName>
</protein>
<gene>
    <name evidence="1" type="ORF">SAMN05444350_106119</name>
</gene>
<proteinExistence type="predicted"/>
<name>A0A1M6DEF3_9BACE</name>
<sequence length="54" mass="6708">MQAYLEAQERLEGTKEYKLQAWIQEYVGRINDDQERYDMALDNYQKFIFITKRR</sequence>
<evidence type="ECO:0000313" key="1">
    <source>
        <dbReference type="EMBL" id="SHI71707.1"/>
    </source>
</evidence>
<dbReference type="RefSeq" id="WP_175560867.1">
    <property type="nucleotide sequence ID" value="NZ_FQZN01000006.1"/>
</dbReference>
<accession>A0A1M6DEF3</accession>
<reference evidence="2" key="1">
    <citation type="submission" date="2016-11" db="EMBL/GenBank/DDBJ databases">
        <authorList>
            <person name="Varghese N."/>
            <person name="Submissions S."/>
        </authorList>
    </citation>
    <scope>NUCLEOTIDE SEQUENCE [LARGE SCALE GENOMIC DNA]</scope>
    <source>
        <strain evidence="2">DSM 26884</strain>
    </source>
</reference>
<dbReference type="EMBL" id="FQZN01000006">
    <property type="protein sequence ID" value="SHI71707.1"/>
    <property type="molecule type" value="Genomic_DNA"/>
</dbReference>
<dbReference type="GeneID" id="92715084"/>
<dbReference type="Proteomes" id="UP000184192">
    <property type="component" value="Unassembled WGS sequence"/>
</dbReference>
<keyword evidence="2" id="KW-1185">Reference proteome</keyword>